<keyword evidence="4" id="KW-1185">Reference proteome</keyword>
<accession>A0ABR0GLX8</accession>
<dbReference type="EMBL" id="JAFFHA010000004">
    <property type="protein sequence ID" value="KAK4656751.1"/>
    <property type="molecule type" value="Genomic_DNA"/>
</dbReference>
<dbReference type="InterPro" id="IPR036047">
    <property type="entry name" value="F-box-like_dom_sf"/>
</dbReference>
<dbReference type="GeneID" id="87902898"/>
<evidence type="ECO:0000256" key="1">
    <source>
        <dbReference type="SAM" id="MobiDB-lite"/>
    </source>
</evidence>
<name>A0ABR0GLX8_9PEZI</name>
<evidence type="ECO:0000313" key="4">
    <source>
        <dbReference type="Proteomes" id="UP001323405"/>
    </source>
</evidence>
<protein>
    <recommendedName>
        <fullName evidence="2">F-box domain-containing protein</fullName>
    </recommendedName>
</protein>
<feature type="domain" description="F-box" evidence="2">
    <location>
        <begin position="44"/>
        <end position="88"/>
    </location>
</feature>
<reference evidence="3 4" key="1">
    <citation type="journal article" date="2023" name="bioRxiv">
        <title>High-quality genome assemblies of four members of thePodospora anserinaspecies complex.</title>
        <authorList>
            <person name="Ament-Velasquez S.L."/>
            <person name="Vogan A.A."/>
            <person name="Wallerman O."/>
            <person name="Hartmann F."/>
            <person name="Gautier V."/>
            <person name="Silar P."/>
            <person name="Giraud T."/>
            <person name="Johannesson H."/>
        </authorList>
    </citation>
    <scope>NUCLEOTIDE SEQUENCE [LARGE SCALE GENOMIC DNA]</scope>
    <source>
        <strain evidence="3 4">CBS 415.72m</strain>
    </source>
</reference>
<gene>
    <name evidence="3" type="ORF">QC762_0038800</name>
</gene>
<dbReference type="Pfam" id="PF12937">
    <property type="entry name" value="F-box-like"/>
    <property type="match status" value="1"/>
</dbReference>
<comment type="caution">
    <text evidence="3">The sequence shown here is derived from an EMBL/GenBank/DDBJ whole genome shotgun (WGS) entry which is preliminary data.</text>
</comment>
<organism evidence="3 4">
    <name type="scientific">Podospora pseudocomata</name>
    <dbReference type="NCBI Taxonomy" id="2093779"/>
    <lineage>
        <taxon>Eukaryota</taxon>
        <taxon>Fungi</taxon>
        <taxon>Dikarya</taxon>
        <taxon>Ascomycota</taxon>
        <taxon>Pezizomycotina</taxon>
        <taxon>Sordariomycetes</taxon>
        <taxon>Sordariomycetidae</taxon>
        <taxon>Sordariales</taxon>
        <taxon>Podosporaceae</taxon>
        <taxon>Podospora</taxon>
    </lineage>
</organism>
<evidence type="ECO:0000259" key="2">
    <source>
        <dbReference type="Pfam" id="PF12937"/>
    </source>
</evidence>
<proteinExistence type="predicted"/>
<feature type="region of interest" description="Disordered" evidence="1">
    <location>
        <begin position="1"/>
        <end position="23"/>
    </location>
</feature>
<evidence type="ECO:0000313" key="3">
    <source>
        <dbReference type="EMBL" id="KAK4656751.1"/>
    </source>
</evidence>
<dbReference type="RefSeq" id="XP_062745726.1">
    <property type="nucleotide sequence ID" value="XM_062883324.1"/>
</dbReference>
<dbReference type="Proteomes" id="UP001323405">
    <property type="component" value="Unassembled WGS sequence"/>
</dbReference>
<dbReference type="InterPro" id="IPR001810">
    <property type="entry name" value="F-box_dom"/>
</dbReference>
<sequence>MVTTQSQTRKEVEATAQPRTRKKAVKCKFDDSSLADKPSSIPLNTLPVEILQLVFESGPLSFDDYKMVSLVCKLFHTILRSYIFRTLVLGVDEEEPGREWMIDLAGKNKQLSRGYYSSIVV</sequence>
<dbReference type="SUPFAM" id="SSF81383">
    <property type="entry name" value="F-box domain"/>
    <property type="match status" value="1"/>
</dbReference>